<dbReference type="CDD" id="cd00761">
    <property type="entry name" value="Glyco_tranf_GTA_type"/>
    <property type="match status" value="1"/>
</dbReference>
<name>A0A1N5UM57_9ARCH</name>
<dbReference type="Proteomes" id="UP000187822">
    <property type="component" value="Chromosome I"/>
</dbReference>
<dbReference type="SUPFAM" id="SSF53448">
    <property type="entry name" value="Nucleotide-diphospho-sugar transferases"/>
    <property type="match status" value="1"/>
</dbReference>
<dbReference type="GeneID" id="41588284"/>
<dbReference type="KEGG" id="cdiv:CPM_1035"/>
<dbReference type="Gene3D" id="3.90.550.10">
    <property type="entry name" value="Spore Coat Polysaccharide Biosynthesis Protein SpsA, Chain A"/>
    <property type="match status" value="1"/>
</dbReference>
<dbReference type="Pfam" id="PF00535">
    <property type="entry name" value="Glycos_transf_2"/>
    <property type="match status" value="1"/>
</dbReference>
<dbReference type="PANTHER" id="PTHR22916:SF3">
    <property type="entry name" value="UDP-GLCNAC:BETAGAL BETA-1,3-N-ACETYLGLUCOSAMINYLTRANSFERASE-LIKE PROTEIN 1"/>
    <property type="match status" value="1"/>
</dbReference>
<dbReference type="PANTHER" id="PTHR22916">
    <property type="entry name" value="GLYCOSYLTRANSFERASE"/>
    <property type="match status" value="1"/>
</dbReference>
<evidence type="ECO:0000313" key="4">
    <source>
        <dbReference type="Proteomes" id="UP000187822"/>
    </source>
</evidence>
<keyword evidence="2" id="KW-0808">Transferase</keyword>
<sequence>MVTTFSALIVCYKRKEYILEAVKSIINQDYRQENVEIVVVKAFLDEYIDKELNKYNVKTIFCDSPSYGISVSKGIKSCCNDVICILDDDDIFNKDKFKAISKIFENNQEISLLINGYFKIDQSGCEIADKQIVENQKDNELNILDIGKCNLSNKEFRKFDIFFNTSRISLRNKDMVRLSEYLENISYGVDDAIVMFYIFEPMQIAITKSKLTGYRIHGQNISRIKPYDKSFDKLKSQLDKEIESFENIQIFMKNRDIAFGNHIELLISYLKLKRAYIRGSRSEIFVETTNLLKFYILHSKKMKTNGFYPRLNLYVYRDILSLPLFLLVPIRMSKYRLTMFY</sequence>
<dbReference type="RefSeq" id="WP_077076275.1">
    <property type="nucleotide sequence ID" value="NZ_LT671858.1"/>
</dbReference>
<evidence type="ECO:0000313" key="2">
    <source>
        <dbReference type="EMBL" id="SIM61348.1"/>
    </source>
</evidence>
<dbReference type="EMBL" id="LT719092">
    <property type="protein sequence ID" value="SJK84854.1"/>
    <property type="molecule type" value="Genomic_DNA"/>
</dbReference>
<feature type="domain" description="Glycosyltransferase 2-like" evidence="1">
    <location>
        <begin position="6"/>
        <end position="110"/>
    </location>
</feature>
<accession>A0A1N5UM57</accession>
<organism evidence="2 5">
    <name type="scientific">Cuniculiplasma divulgatum</name>
    <dbReference type="NCBI Taxonomy" id="1673428"/>
    <lineage>
        <taxon>Archaea</taxon>
        <taxon>Methanobacteriati</taxon>
        <taxon>Thermoplasmatota</taxon>
        <taxon>Thermoplasmata</taxon>
        <taxon>Thermoplasmatales</taxon>
        <taxon>Cuniculiplasmataceae</taxon>
        <taxon>Cuniculiplasma</taxon>
    </lineage>
</organism>
<reference evidence="3" key="2">
    <citation type="submission" date="2016-06" db="EMBL/GenBank/DDBJ databases">
        <authorList>
            <person name="Olsen C.W."/>
            <person name="Carey S."/>
            <person name="Hinshaw L."/>
            <person name="Karasin A.I."/>
        </authorList>
    </citation>
    <scope>NUCLEOTIDE SEQUENCE [LARGE SCALE GENOMIC DNA]</scope>
    <source>
        <strain evidence="3">PM4</strain>
    </source>
</reference>
<protein>
    <submittedName>
        <fullName evidence="2">Glycosyltransferase</fullName>
    </submittedName>
</protein>
<keyword evidence="4" id="KW-1185">Reference proteome</keyword>
<evidence type="ECO:0000313" key="5">
    <source>
        <dbReference type="Proteomes" id="UP000195607"/>
    </source>
</evidence>
<proteinExistence type="predicted"/>
<reference evidence="4" key="3">
    <citation type="submission" date="2016-06" db="EMBL/GenBank/DDBJ databases">
        <authorList>
            <person name="Toshchakov V.S."/>
        </authorList>
    </citation>
    <scope>NUCLEOTIDE SEQUENCE [LARGE SCALE GENOMIC DNA]</scope>
    <source>
        <strain>PM4 (JCM 30641</strain>
        <strain evidence="4">\VKM B-2940)</strain>
    </source>
</reference>
<dbReference type="EMBL" id="LT671858">
    <property type="protein sequence ID" value="SIM61348.1"/>
    <property type="molecule type" value="Genomic_DNA"/>
</dbReference>
<dbReference type="OrthoDB" id="46222at2157"/>
<dbReference type="InterPro" id="IPR029044">
    <property type="entry name" value="Nucleotide-diphossugar_trans"/>
</dbReference>
<gene>
    <name evidence="3" type="ORF">CPM_1035</name>
    <name evidence="2" type="ORF">CSP5_1020</name>
</gene>
<dbReference type="Proteomes" id="UP000195607">
    <property type="component" value="Chromosome I"/>
</dbReference>
<dbReference type="GO" id="GO:0016758">
    <property type="term" value="F:hexosyltransferase activity"/>
    <property type="evidence" value="ECO:0007669"/>
    <property type="project" value="UniProtKB-ARBA"/>
</dbReference>
<evidence type="ECO:0000313" key="3">
    <source>
        <dbReference type="EMBL" id="SJK84854.1"/>
    </source>
</evidence>
<evidence type="ECO:0000259" key="1">
    <source>
        <dbReference type="Pfam" id="PF00535"/>
    </source>
</evidence>
<dbReference type="InterPro" id="IPR001173">
    <property type="entry name" value="Glyco_trans_2-like"/>
</dbReference>
<reference evidence="2 5" key="1">
    <citation type="submission" date="2016-04" db="EMBL/GenBank/DDBJ databases">
        <authorList>
            <person name="Evans L.H."/>
            <person name="Alamgir A."/>
            <person name="Owens N."/>
            <person name="Weber N.D."/>
            <person name="Virtaneva K."/>
            <person name="Barbian K."/>
            <person name="Babar A."/>
            <person name="Rosenke K."/>
        </authorList>
    </citation>
    <scope>NUCLEOTIDE SEQUENCE [LARGE SCALE GENOMIC DNA]</scope>
    <source>
        <strain evidence="2">S5</strain>
        <strain evidence="5">S5(T) (JCM 30642 \VKM B-2941)</strain>
    </source>
</reference>
<dbReference type="STRING" id="1673428.CPM_1035"/>
<dbReference type="AlphaFoldDB" id="A0A1N5UM57"/>